<dbReference type="InterPro" id="IPR047801">
    <property type="entry name" value="Peptidase_C45"/>
</dbReference>
<dbReference type="GO" id="GO:0016740">
    <property type="term" value="F:transferase activity"/>
    <property type="evidence" value="ECO:0007669"/>
    <property type="project" value="UniProtKB-KW"/>
</dbReference>
<dbReference type="AlphaFoldDB" id="A0A3P5WTN3"/>
<dbReference type="InterPro" id="IPR005079">
    <property type="entry name" value="Peptidase_C45_hydrolase"/>
</dbReference>
<evidence type="ECO:0000313" key="3">
    <source>
        <dbReference type="Proteomes" id="UP000277498"/>
    </source>
</evidence>
<sequence length="343" mass="35874">MSNETVTRDLGWLRLAGSPRDLGLALGEAGRDAVGRHLPGHPLWQMVNAPAHAARVARMAGATRARFPWIWAEIEGLAEGLGLPVEQVFAWNCRGDLLASTPDGCTTVMLPGPEPLLAHNEDGLPFFRGSCFIAEAQPEGRPGFHAFCYPGSIPGHTFAFNGAGLVQTVNNLRLTGVEAEMPRMVLGRALLAADTLDSALDLLGDAPSGGFHFALMQRGDPRILSVEFGGGACSVEEIDAPAVHANHALHLPGGLAAQIVTDSSRDRQARGDALAAAGAAPLAILRDTGGPGHYGGLPIRRDAADDPDEENTLGTAVLRLSAPGLHWSIHDRAAGDPAYSGTA</sequence>
<dbReference type="PANTHER" id="PTHR34180:SF1">
    <property type="entry name" value="BETA-ALANYL-DOPAMINE_CARCININE HYDROLASE"/>
    <property type="match status" value="1"/>
</dbReference>
<feature type="domain" description="Peptidase C45 hydrolase" evidence="1">
    <location>
        <begin position="115"/>
        <end position="329"/>
    </location>
</feature>
<dbReference type="Pfam" id="PF03417">
    <property type="entry name" value="AAT"/>
    <property type="match status" value="1"/>
</dbReference>
<dbReference type="Gene3D" id="3.60.60.10">
    <property type="entry name" value="Penicillin V Acylase, Chain A"/>
    <property type="match status" value="1"/>
</dbReference>
<organism evidence="2 3">
    <name type="scientific">Pseudogemmobacter humi</name>
    <dbReference type="NCBI Taxonomy" id="2483812"/>
    <lineage>
        <taxon>Bacteria</taxon>
        <taxon>Pseudomonadati</taxon>
        <taxon>Pseudomonadota</taxon>
        <taxon>Alphaproteobacteria</taxon>
        <taxon>Rhodobacterales</taxon>
        <taxon>Paracoccaceae</taxon>
        <taxon>Pseudogemmobacter</taxon>
    </lineage>
</organism>
<evidence type="ECO:0000259" key="1">
    <source>
        <dbReference type="Pfam" id="PF03417"/>
    </source>
</evidence>
<reference evidence="2 3" key="1">
    <citation type="submission" date="2018-11" db="EMBL/GenBank/DDBJ databases">
        <authorList>
            <person name="Criscuolo A."/>
        </authorList>
    </citation>
    <scope>NUCLEOTIDE SEQUENCE [LARGE SCALE GENOMIC DNA]</scope>
    <source>
        <strain evidence="2">ACIP111625</strain>
    </source>
</reference>
<dbReference type="NCBIfam" id="NF040521">
    <property type="entry name" value="C45_proenzyme"/>
    <property type="match status" value="1"/>
</dbReference>
<name>A0A3P5WTN3_9RHOB</name>
<dbReference type="RefSeq" id="WP_124086155.1">
    <property type="nucleotide sequence ID" value="NZ_UXAW01000056.1"/>
</dbReference>
<dbReference type="OrthoDB" id="6793339at2"/>
<accession>A0A3P5WTN3</accession>
<dbReference type="InterPro" id="IPR047794">
    <property type="entry name" value="C45_proenzyme-like"/>
</dbReference>
<dbReference type="EMBL" id="UXAW01000056">
    <property type="protein sequence ID" value="VDC26734.1"/>
    <property type="molecule type" value="Genomic_DNA"/>
</dbReference>
<keyword evidence="3" id="KW-1185">Reference proteome</keyword>
<dbReference type="Proteomes" id="UP000277498">
    <property type="component" value="Unassembled WGS sequence"/>
</dbReference>
<keyword evidence="2" id="KW-0808">Transferase</keyword>
<gene>
    <name evidence="2" type="ORF">XINFAN_01742</name>
</gene>
<evidence type="ECO:0000313" key="2">
    <source>
        <dbReference type="EMBL" id="VDC26734.1"/>
    </source>
</evidence>
<dbReference type="PANTHER" id="PTHR34180">
    <property type="entry name" value="PEPTIDASE C45"/>
    <property type="match status" value="1"/>
</dbReference>
<protein>
    <submittedName>
        <fullName evidence="2">Acyl-coenzyme A:6-aminopenicillanic acid acyl-transferase</fullName>
    </submittedName>
</protein>
<proteinExistence type="predicted"/>